<proteinExistence type="predicted"/>
<evidence type="ECO:0000313" key="8">
    <source>
        <dbReference type="Proteomes" id="UP001189429"/>
    </source>
</evidence>
<evidence type="ECO:0000256" key="5">
    <source>
        <dbReference type="SAM" id="MobiDB-lite"/>
    </source>
</evidence>
<evidence type="ECO:0000256" key="2">
    <source>
        <dbReference type="ARBA" id="ARBA00022771"/>
    </source>
</evidence>
<evidence type="ECO:0000313" key="7">
    <source>
        <dbReference type="EMBL" id="CAK0863768.1"/>
    </source>
</evidence>
<feature type="region of interest" description="Disordered" evidence="5">
    <location>
        <begin position="130"/>
        <end position="168"/>
    </location>
</feature>
<keyword evidence="8" id="KW-1185">Reference proteome</keyword>
<organism evidence="7 8">
    <name type="scientific">Prorocentrum cordatum</name>
    <dbReference type="NCBI Taxonomy" id="2364126"/>
    <lineage>
        <taxon>Eukaryota</taxon>
        <taxon>Sar</taxon>
        <taxon>Alveolata</taxon>
        <taxon>Dinophyceae</taxon>
        <taxon>Prorocentrales</taxon>
        <taxon>Prorocentraceae</taxon>
        <taxon>Prorocentrum</taxon>
    </lineage>
</organism>
<dbReference type="InterPro" id="IPR036855">
    <property type="entry name" value="Znf_CCCH_sf"/>
</dbReference>
<dbReference type="EMBL" id="CAUYUJ010016294">
    <property type="protein sequence ID" value="CAK0863768.1"/>
    <property type="molecule type" value="Genomic_DNA"/>
</dbReference>
<feature type="zinc finger region" description="C3H1-type" evidence="4">
    <location>
        <begin position="21"/>
        <end position="48"/>
    </location>
</feature>
<feature type="domain" description="C3H1-type" evidence="6">
    <location>
        <begin position="21"/>
        <end position="48"/>
    </location>
</feature>
<dbReference type="Pfam" id="PF22628">
    <property type="entry name" value="zf-CCCH_10"/>
    <property type="match status" value="1"/>
</dbReference>
<feature type="domain" description="C3H1-type" evidence="6">
    <location>
        <begin position="61"/>
        <end position="82"/>
    </location>
</feature>
<dbReference type="SMART" id="SM00356">
    <property type="entry name" value="ZnF_C3H1"/>
    <property type="match status" value="2"/>
</dbReference>
<name>A0ABN9UV58_9DINO</name>
<keyword evidence="2 4" id="KW-0863">Zinc-finger</keyword>
<keyword evidence="3 4" id="KW-0862">Zinc</keyword>
<feature type="region of interest" description="Disordered" evidence="5">
    <location>
        <begin position="86"/>
        <end position="110"/>
    </location>
</feature>
<evidence type="ECO:0000256" key="1">
    <source>
        <dbReference type="ARBA" id="ARBA00022723"/>
    </source>
</evidence>
<dbReference type="InterPro" id="IPR000571">
    <property type="entry name" value="Znf_CCCH"/>
</dbReference>
<dbReference type="Proteomes" id="UP001189429">
    <property type="component" value="Unassembled WGS sequence"/>
</dbReference>
<dbReference type="SUPFAM" id="SSF90229">
    <property type="entry name" value="CCCH zinc finger"/>
    <property type="match status" value="1"/>
</dbReference>
<accession>A0ABN9UV58</accession>
<feature type="zinc finger region" description="C3H1-type" evidence="4">
    <location>
        <begin position="61"/>
        <end position="82"/>
    </location>
</feature>
<dbReference type="PROSITE" id="PS50103">
    <property type="entry name" value="ZF_C3H1"/>
    <property type="match status" value="2"/>
</dbReference>
<keyword evidence="1 4" id="KW-0479">Metal-binding</keyword>
<protein>
    <recommendedName>
        <fullName evidence="6">C3H1-type domain-containing protein</fullName>
    </recommendedName>
</protein>
<evidence type="ECO:0000259" key="6">
    <source>
        <dbReference type="PROSITE" id="PS50103"/>
    </source>
</evidence>
<dbReference type="Gene3D" id="4.10.1000.10">
    <property type="entry name" value="Zinc finger, CCCH-type"/>
    <property type="match status" value="2"/>
</dbReference>
<evidence type="ECO:0000256" key="3">
    <source>
        <dbReference type="ARBA" id="ARBA00022833"/>
    </source>
</evidence>
<dbReference type="InterPro" id="IPR054429">
    <property type="entry name" value="Znf-CCCH_Muscleblind-like"/>
</dbReference>
<reference evidence="7" key="1">
    <citation type="submission" date="2023-10" db="EMBL/GenBank/DDBJ databases">
        <authorList>
            <person name="Chen Y."/>
            <person name="Shah S."/>
            <person name="Dougan E. K."/>
            <person name="Thang M."/>
            <person name="Chan C."/>
        </authorList>
    </citation>
    <scope>NUCLEOTIDE SEQUENCE [LARGE SCALE GENOMIC DNA]</scope>
</reference>
<sequence>MRTALRAHVEAPTSGNLAVHLRKTKLCAFFPEGRCRQGSACDYAHSVLELKKAPDFRCMHMCRSFLRGRCKRATCKFAHGPQEIRQELTSPPCKPPSRTQRSARSRALEPATPWPSELCLAGLGAPPRALAPRGRGAAEPLASPAWPVGEDRPGQPEGACGPSGAPRAVPRVSREALWGALQAGVPLSL</sequence>
<evidence type="ECO:0000256" key="4">
    <source>
        <dbReference type="PROSITE-ProRule" id="PRU00723"/>
    </source>
</evidence>
<gene>
    <name evidence="7" type="ORF">PCOR1329_LOCUS51817</name>
</gene>
<comment type="caution">
    <text evidence="7">The sequence shown here is derived from an EMBL/GenBank/DDBJ whole genome shotgun (WGS) entry which is preliminary data.</text>
</comment>